<evidence type="ECO:0000313" key="1">
    <source>
        <dbReference type="EMBL" id="KAJ8618746.1"/>
    </source>
</evidence>
<name>A0ACC2KCB6_PERAE</name>
<keyword evidence="2" id="KW-1185">Reference proteome</keyword>
<evidence type="ECO:0000313" key="2">
    <source>
        <dbReference type="Proteomes" id="UP001234297"/>
    </source>
</evidence>
<proteinExistence type="predicted"/>
<sequence>MNSWVPLVITTLQQGRVGLKFSTLKVKSVIMLSALKYGEWDERRKRRRSSEIGNQSGHRIRILNQRLYRNGGDQREMKIQCDVCERAEALVLCCADEAALCWDCDQKVHAANKLAGKHQRLPLSHPSSQVPKCDICQEKSGYFFCLEDRALLCRQCDESIHTVSPYVSSHQRFLVTGVRVTPQQHSNTTAPDLLNSLTSSAASVEVPNKKCPILSSAGVTTSFHTGEQMVGLRPHWPLDEILTNAEYDSSYGFSELGSSRISSQ</sequence>
<comment type="caution">
    <text evidence="1">The sequence shown here is derived from an EMBL/GenBank/DDBJ whole genome shotgun (WGS) entry which is preliminary data.</text>
</comment>
<gene>
    <name evidence="1" type="ORF">MRB53_014932</name>
</gene>
<reference evidence="1 2" key="1">
    <citation type="journal article" date="2022" name="Hortic Res">
        <title>A haplotype resolved chromosomal level avocado genome allows analysis of novel avocado genes.</title>
        <authorList>
            <person name="Nath O."/>
            <person name="Fletcher S.J."/>
            <person name="Hayward A."/>
            <person name="Shaw L.M."/>
            <person name="Masouleh A.K."/>
            <person name="Furtado A."/>
            <person name="Henry R.J."/>
            <person name="Mitter N."/>
        </authorList>
    </citation>
    <scope>NUCLEOTIDE SEQUENCE [LARGE SCALE GENOMIC DNA]</scope>
    <source>
        <strain evidence="2">cv. Hass</strain>
    </source>
</reference>
<protein>
    <submittedName>
        <fullName evidence="1">Uncharacterized protein</fullName>
    </submittedName>
</protein>
<dbReference type="EMBL" id="CM056812">
    <property type="protein sequence ID" value="KAJ8618746.1"/>
    <property type="molecule type" value="Genomic_DNA"/>
</dbReference>
<dbReference type="Proteomes" id="UP001234297">
    <property type="component" value="Chromosome 4"/>
</dbReference>
<accession>A0ACC2KCB6</accession>
<organism evidence="1 2">
    <name type="scientific">Persea americana</name>
    <name type="common">Avocado</name>
    <dbReference type="NCBI Taxonomy" id="3435"/>
    <lineage>
        <taxon>Eukaryota</taxon>
        <taxon>Viridiplantae</taxon>
        <taxon>Streptophyta</taxon>
        <taxon>Embryophyta</taxon>
        <taxon>Tracheophyta</taxon>
        <taxon>Spermatophyta</taxon>
        <taxon>Magnoliopsida</taxon>
        <taxon>Magnoliidae</taxon>
        <taxon>Laurales</taxon>
        <taxon>Lauraceae</taxon>
        <taxon>Persea</taxon>
    </lineage>
</organism>